<dbReference type="EMBL" id="BBNQ01000004">
    <property type="protein sequence ID" value="GAL61916.1"/>
    <property type="molecule type" value="Genomic_DNA"/>
</dbReference>
<dbReference type="Proteomes" id="UP000029644">
    <property type="component" value="Unassembled WGS sequence"/>
</dbReference>
<sequence length="328" mass="36253">MQKRELGIHGFRVSEVGLGCWQLGADWGEGLSQEAGFEILNEAVKSGITFFDTADVYGNGKSETLIGEFLKTTQTPIRVATKFGRADNAYPNKYTKAILRQSVEASIARLGVESLDLLQLHCIPIQYLKDGDVFDWLRELKAEGLIKHFGASVETVEEGLICLKQEGLLSLQVIFNIFRQKLVTDLLPQAQVKGVGIIVRLPLASGLLSGKFTKDTVFPENDHRNYNKNGEAFNVGETFAGLPFQKGIEFVETIKKDILPSHLSMVQLALRWLLDHEAVSTIIPGASSPKHVISNAEASTLEALSQEVQEALIDLYNTQIHQEIRGGY</sequence>
<reference evidence="2 3" key="1">
    <citation type="journal article" date="2014" name="Genome Announc.">
        <title>Draft Genome Sequences of Marine Flavobacterium Algibacter lectus Strains SS8 and NR4.</title>
        <authorList>
            <person name="Takatani N."/>
            <person name="Nakanishi M."/>
            <person name="Meirelles P."/>
            <person name="Mino S."/>
            <person name="Suda W."/>
            <person name="Oshima K."/>
            <person name="Hattori M."/>
            <person name="Ohkuma M."/>
            <person name="Hosokawa M."/>
            <person name="Miyashita K."/>
            <person name="Thompson F.L."/>
            <person name="Niwa A."/>
            <person name="Sawabe T."/>
            <person name="Sawabe T."/>
        </authorList>
    </citation>
    <scope>NUCLEOTIDE SEQUENCE [LARGE SCALE GENOMIC DNA]</scope>
    <source>
        <strain evidence="2 3">JCM 19300</strain>
    </source>
</reference>
<dbReference type="RefSeq" id="WP_042503813.1">
    <property type="nucleotide sequence ID" value="NZ_BBNQ01000004.1"/>
</dbReference>
<dbReference type="PANTHER" id="PTHR43312:SF1">
    <property type="entry name" value="NADP-DEPENDENT OXIDOREDUCTASE DOMAIN-CONTAINING PROTEIN"/>
    <property type="match status" value="1"/>
</dbReference>
<accession>A0A090VAV2</accession>
<dbReference type="CDD" id="cd19086">
    <property type="entry name" value="AKR_AKR11C1"/>
    <property type="match status" value="1"/>
</dbReference>
<comment type="caution">
    <text evidence="2">The sequence shown here is derived from an EMBL/GenBank/DDBJ whole genome shotgun (WGS) entry which is preliminary data.</text>
</comment>
<dbReference type="OrthoDB" id="9773828at2"/>
<dbReference type="InterPro" id="IPR023210">
    <property type="entry name" value="NADP_OxRdtase_dom"/>
</dbReference>
<dbReference type="InterPro" id="IPR036812">
    <property type="entry name" value="NAD(P)_OxRdtase_dom_sf"/>
</dbReference>
<dbReference type="PANTHER" id="PTHR43312">
    <property type="entry name" value="D-THREO-ALDOSE 1-DEHYDROGENASE"/>
    <property type="match status" value="1"/>
</dbReference>
<proteinExistence type="predicted"/>
<evidence type="ECO:0000313" key="2">
    <source>
        <dbReference type="EMBL" id="GAL61916.1"/>
    </source>
</evidence>
<dbReference type="AlphaFoldDB" id="A0A090VAV2"/>
<feature type="domain" description="NADP-dependent oxidoreductase" evidence="1">
    <location>
        <begin position="16"/>
        <end position="310"/>
    </location>
</feature>
<evidence type="ECO:0000259" key="1">
    <source>
        <dbReference type="Pfam" id="PF00248"/>
    </source>
</evidence>
<gene>
    <name evidence="2" type="ORF">JCM19300_662</name>
</gene>
<dbReference type="InterPro" id="IPR053135">
    <property type="entry name" value="AKR2_Oxidoreductase"/>
</dbReference>
<organism evidence="2 3">
    <name type="scientific">Algibacter lectus</name>
    <dbReference type="NCBI Taxonomy" id="221126"/>
    <lineage>
        <taxon>Bacteria</taxon>
        <taxon>Pseudomonadati</taxon>
        <taxon>Bacteroidota</taxon>
        <taxon>Flavobacteriia</taxon>
        <taxon>Flavobacteriales</taxon>
        <taxon>Flavobacteriaceae</taxon>
        <taxon>Algibacter</taxon>
    </lineage>
</organism>
<name>A0A090VAV2_9FLAO</name>
<protein>
    <submittedName>
        <fullName evidence="2">Oxidoreductase</fullName>
    </submittedName>
</protein>
<dbReference type="Pfam" id="PF00248">
    <property type="entry name" value="Aldo_ket_red"/>
    <property type="match status" value="1"/>
</dbReference>
<dbReference type="Gene3D" id="3.20.20.100">
    <property type="entry name" value="NADP-dependent oxidoreductase domain"/>
    <property type="match status" value="1"/>
</dbReference>
<evidence type="ECO:0000313" key="3">
    <source>
        <dbReference type="Proteomes" id="UP000029644"/>
    </source>
</evidence>
<dbReference type="SUPFAM" id="SSF51430">
    <property type="entry name" value="NAD(P)-linked oxidoreductase"/>
    <property type="match status" value="1"/>
</dbReference>